<evidence type="ECO:0000256" key="5">
    <source>
        <dbReference type="RuleBase" id="RU366054"/>
    </source>
</evidence>
<evidence type="ECO:0000313" key="10">
    <source>
        <dbReference type="Proteomes" id="UP001285354"/>
    </source>
</evidence>
<evidence type="ECO:0000256" key="1">
    <source>
        <dbReference type="ARBA" id="ARBA00004236"/>
    </source>
</evidence>
<dbReference type="InterPro" id="IPR036013">
    <property type="entry name" value="Band_7/SPFH_dom_sf"/>
</dbReference>
<keyword evidence="3" id="KW-1003">Cell membrane</keyword>
<accession>A0AAD9WGE6</accession>
<reference evidence="9" key="1">
    <citation type="submission" date="2023-06" db="EMBL/GenBank/DDBJ databases">
        <title>Draft genome of Marssonina rosae.</title>
        <authorList>
            <person name="Cheng Q."/>
        </authorList>
    </citation>
    <scope>NUCLEOTIDE SEQUENCE</scope>
    <source>
        <strain evidence="9">R4</strain>
    </source>
</reference>
<gene>
    <name evidence="9" type="ORF">QTJ16_002685</name>
</gene>
<dbReference type="EMBL" id="JAUBYV010000003">
    <property type="protein sequence ID" value="KAK2628039.1"/>
    <property type="molecule type" value="Genomic_DNA"/>
</dbReference>
<evidence type="ECO:0000256" key="4">
    <source>
        <dbReference type="ARBA" id="ARBA00023136"/>
    </source>
</evidence>
<dbReference type="PANTHER" id="PTHR13806:SF31">
    <property type="entry name" value="FLOTILLIN-LIKE PROTEIN 1-RELATED"/>
    <property type="match status" value="1"/>
</dbReference>
<dbReference type="SUPFAM" id="SSF117892">
    <property type="entry name" value="Band 7/SPFH domain"/>
    <property type="match status" value="1"/>
</dbReference>
<protein>
    <recommendedName>
        <fullName evidence="8">Band 7 domain-containing protein</fullName>
    </recommendedName>
</protein>
<evidence type="ECO:0000256" key="7">
    <source>
        <dbReference type="SAM" id="MobiDB-lite"/>
    </source>
</evidence>
<evidence type="ECO:0000256" key="2">
    <source>
        <dbReference type="ARBA" id="ARBA00007161"/>
    </source>
</evidence>
<evidence type="ECO:0000256" key="3">
    <source>
        <dbReference type="ARBA" id="ARBA00022475"/>
    </source>
</evidence>
<dbReference type="PANTHER" id="PTHR13806">
    <property type="entry name" value="FLOTILLIN-RELATED"/>
    <property type="match status" value="1"/>
</dbReference>
<proteinExistence type="inferred from homology"/>
<dbReference type="InterPro" id="IPR027705">
    <property type="entry name" value="Flotillin_fam"/>
</dbReference>
<dbReference type="Gene3D" id="3.30.479.30">
    <property type="entry name" value="Band 7 domain"/>
    <property type="match status" value="1"/>
</dbReference>
<name>A0AAD9WGE6_9HELO</name>
<feature type="compositionally biased region" description="Polar residues" evidence="7">
    <location>
        <begin position="567"/>
        <end position="577"/>
    </location>
</feature>
<comment type="subcellular location">
    <subcellularLocation>
        <location evidence="1">Cell membrane</location>
    </subcellularLocation>
</comment>
<keyword evidence="6" id="KW-0175">Coiled coil</keyword>
<dbReference type="AlphaFoldDB" id="A0AAD9WGE6"/>
<feature type="region of interest" description="Disordered" evidence="7">
    <location>
        <begin position="551"/>
        <end position="577"/>
    </location>
</feature>
<keyword evidence="10" id="KW-1185">Reference proteome</keyword>
<dbReference type="Proteomes" id="UP001285354">
    <property type="component" value="Unassembled WGS sequence"/>
</dbReference>
<keyword evidence="4" id="KW-0472">Membrane</keyword>
<feature type="coiled-coil region" evidence="6">
    <location>
        <begin position="233"/>
        <end position="260"/>
    </location>
</feature>
<sequence length="577" mass="63630">MISYVAGNPDEYLAITGRGIRTVKIAKSSIVWPFQRYKKFSIQPHDYVMNLQAMTKEKLQFLLPVVFTVGPDVNQRGANAGQAPVDGVKIEESPEDHGDALMKYAMLLADVETDRKLAVKEHLGDIIRGIIEGETRVLVSSMTMEEIFGQREQFKKAISKNIQGELSQFGLKIYNANVKELRDAPNSSYFESLSRKAHEGAINQARVDVAEAQRLGTVGEAQRQGEQKREIARIDAETAVQKTERDSERARAEATLATRKTNFSKDVNISQIEATRATEVRDEALRKEVEVMRALTELERLRASDVVKATILRESKQQAADARNYEEQAHANAHFYSEQKSADARAYMVKIETEARYIAASKDAEVELIKQQKVADARAYMVKIETEARYTAAAKDAEAELIKQQKAADACAYMIKIEAEARYIAASKDAEAELIKQQKHAAGLSSMAGAYADLAQAFGGPAGLVQYLMIEKGVYTDLAQANANAVRGLNPKMTIWNTGSQAGGETGAVGSQGGIDSIRNMYQMLPPLMSTINEQTGMTLPEWQFGKLPEKISEGEDSSNGKRVNGVNGTHSTTKFS</sequence>
<evidence type="ECO:0000256" key="6">
    <source>
        <dbReference type="SAM" id="Coils"/>
    </source>
</evidence>
<dbReference type="CDD" id="cd03399">
    <property type="entry name" value="SPFH_flotillin"/>
    <property type="match status" value="1"/>
</dbReference>
<comment type="caution">
    <text evidence="9">The sequence shown here is derived from an EMBL/GenBank/DDBJ whole genome shotgun (WGS) entry which is preliminary data.</text>
</comment>
<feature type="domain" description="Band 7" evidence="8">
    <location>
        <begin position="19"/>
        <end position="213"/>
    </location>
</feature>
<dbReference type="Pfam" id="PF01145">
    <property type="entry name" value="Band_7"/>
    <property type="match status" value="1"/>
</dbReference>
<dbReference type="InterPro" id="IPR001107">
    <property type="entry name" value="Band_7"/>
</dbReference>
<dbReference type="GO" id="GO:0005886">
    <property type="term" value="C:plasma membrane"/>
    <property type="evidence" value="ECO:0007669"/>
    <property type="project" value="UniProtKB-SubCell"/>
</dbReference>
<evidence type="ECO:0000313" key="9">
    <source>
        <dbReference type="EMBL" id="KAK2628039.1"/>
    </source>
</evidence>
<organism evidence="9 10">
    <name type="scientific">Diplocarpon rosae</name>
    <dbReference type="NCBI Taxonomy" id="946125"/>
    <lineage>
        <taxon>Eukaryota</taxon>
        <taxon>Fungi</taxon>
        <taxon>Dikarya</taxon>
        <taxon>Ascomycota</taxon>
        <taxon>Pezizomycotina</taxon>
        <taxon>Leotiomycetes</taxon>
        <taxon>Helotiales</taxon>
        <taxon>Drepanopezizaceae</taxon>
        <taxon>Diplocarpon</taxon>
    </lineage>
</organism>
<evidence type="ECO:0000259" key="8">
    <source>
        <dbReference type="Pfam" id="PF01145"/>
    </source>
</evidence>
<comment type="similarity">
    <text evidence="2 5">Belongs to the band 7/mec-2 family. Flotillin subfamily.</text>
</comment>